<dbReference type="SUPFAM" id="SSF48452">
    <property type="entry name" value="TPR-like"/>
    <property type="match status" value="1"/>
</dbReference>
<evidence type="ECO:0000313" key="4">
    <source>
        <dbReference type="Proteomes" id="UP000192796"/>
    </source>
</evidence>
<comment type="caution">
    <text evidence="3">The sequence shown here is derived from an EMBL/GenBank/DDBJ whole genome shotgun (WGS) entry which is preliminary data.</text>
</comment>
<sequence length="697" mass="76979">MKLLIFLFAVITGMHCIAREKNAVFTQSLFKYQQQHQAGAGGQSNMPVKDVSKHVSAIAVLDKTAIVQLAAGLQAQVKPAIDGVLLHELEIAFAKPGGDTSAAATGMMWWIAGNNNAAAIWLLTLGIQKNADSWYVNNLGVILKSKGLYDKAFQCFVYADKNRQPLSAIVKTNMGWTAAYYGDFEAAKKYFTDALKLSNDHDGALEGLATIAYVEGDSKSLMNYLFKRIKCNSGGGNASQQIAPGMIDVIEESYNTADVRKADPFENHLFDNNNENDNQPNPGGGANMLPQMPALTAYFSYDAFGLYEHMDDIRQLKQEILLEQKKAATAISREQAALPAWKKEPYRDEQGDLIIPYNYEPEYKLFQRVTLEFNKRDIWIGKKMIKEEMAFNNTIRMGDQLTKMINACAGQAGSDCMCRWAKPNLAVVNSDYSGYFGFWSRLFKQWLDNVNWYIASTSPFIKRVHHPQLNTWLNHKRQVEVQNYLMTKYSAWLDDCLRIGGEVDILHISKPCVDNPPVISIAAADAINPPLKKLQTWPEKCNVPTGNYDFNKAPAGIIMTCDELKLRFGALHIDTKFGEKESQDVTKIYIGKKLEKSASKDVNISGHTVGELGLGAEVSLDAFITFQNGHVTNYGVEGSADLTGSAAVKSGNDKIDKYLPNGAITASGDFIISAETGMKGTAKPVDMSAGGILQNLK</sequence>
<organism evidence="3 4">
    <name type="scientific">Niastella vici</name>
    <dbReference type="NCBI Taxonomy" id="1703345"/>
    <lineage>
        <taxon>Bacteria</taxon>
        <taxon>Pseudomonadati</taxon>
        <taxon>Bacteroidota</taxon>
        <taxon>Chitinophagia</taxon>
        <taxon>Chitinophagales</taxon>
        <taxon>Chitinophagaceae</taxon>
        <taxon>Niastella</taxon>
    </lineage>
</organism>
<reference evidence="3 4" key="1">
    <citation type="submission" date="2016-03" db="EMBL/GenBank/DDBJ databases">
        <title>Niastella vici sp. nov., isolated from farmland soil.</title>
        <authorList>
            <person name="Chen L."/>
            <person name="Wang D."/>
            <person name="Yang S."/>
            <person name="Wang G."/>
        </authorList>
    </citation>
    <scope>NUCLEOTIDE SEQUENCE [LARGE SCALE GENOMIC DNA]</scope>
    <source>
        <strain evidence="3 4">DJ57</strain>
    </source>
</reference>
<evidence type="ECO:0000256" key="2">
    <source>
        <dbReference type="SAM" id="MobiDB-lite"/>
    </source>
</evidence>
<accession>A0A1V9FH39</accession>
<dbReference type="Proteomes" id="UP000192796">
    <property type="component" value="Unassembled WGS sequence"/>
</dbReference>
<evidence type="ECO:0000313" key="3">
    <source>
        <dbReference type="EMBL" id="OQP57688.1"/>
    </source>
</evidence>
<keyword evidence="1" id="KW-0802">TPR repeat</keyword>
<keyword evidence="4" id="KW-1185">Reference proteome</keyword>
<dbReference type="InterPro" id="IPR019734">
    <property type="entry name" value="TPR_rpt"/>
</dbReference>
<dbReference type="EMBL" id="LVYD01000113">
    <property type="protein sequence ID" value="OQP57688.1"/>
    <property type="molecule type" value="Genomic_DNA"/>
</dbReference>
<name>A0A1V9FH39_9BACT</name>
<evidence type="ECO:0000256" key="1">
    <source>
        <dbReference type="PROSITE-ProRule" id="PRU00339"/>
    </source>
</evidence>
<proteinExistence type="predicted"/>
<protein>
    <submittedName>
        <fullName evidence="3">Uncharacterized protein</fullName>
    </submittedName>
</protein>
<feature type="repeat" description="TPR" evidence="1">
    <location>
        <begin position="168"/>
        <end position="201"/>
    </location>
</feature>
<gene>
    <name evidence="3" type="ORF">A3860_08635</name>
</gene>
<dbReference type="AlphaFoldDB" id="A0A1V9FH39"/>
<feature type="compositionally biased region" description="Low complexity" evidence="2">
    <location>
        <begin position="270"/>
        <end position="281"/>
    </location>
</feature>
<dbReference type="PROSITE" id="PS50005">
    <property type="entry name" value="TPR"/>
    <property type="match status" value="1"/>
</dbReference>
<dbReference type="STRING" id="1703345.A3860_08635"/>
<feature type="region of interest" description="Disordered" evidence="2">
    <location>
        <begin position="267"/>
        <end position="287"/>
    </location>
</feature>
<dbReference type="Gene3D" id="1.25.40.10">
    <property type="entry name" value="Tetratricopeptide repeat domain"/>
    <property type="match status" value="1"/>
</dbReference>
<dbReference type="RefSeq" id="WP_081155588.1">
    <property type="nucleotide sequence ID" value="NZ_LVYD01000113.1"/>
</dbReference>
<dbReference type="InterPro" id="IPR011990">
    <property type="entry name" value="TPR-like_helical_dom_sf"/>
</dbReference>